<feature type="compositionally biased region" description="Polar residues" evidence="1">
    <location>
        <begin position="347"/>
        <end position="358"/>
    </location>
</feature>
<evidence type="ECO:0000313" key="3">
    <source>
        <dbReference type="EMBL" id="KAE8267518.1"/>
    </source>
</evidence>
<feature type="region of interest" description="Disordered" evidence="1">
    <location>
        <begin position="1532"/>
        <end position="1565"/>
    </location>
</feature>
<sequence length="1708" mass="174023">MAPFSASRIYAAQPHSLLSTSSSSSSSSLKASIPPLHINSAHQQDNNDDEAAVEFLTPIGNTLAPFRNPLSPPTTIMQPSSSSSSTAKRTDSTRTNLSSQNTHASSSDAAETDDLERSSLISSSAGGSSSLGRSASGASTTPTSPGLGMHRQEVGTDTLDTYKSALTSRSLLDASSEGRRASDPQSASPAQPPATIPQKTTPRGARPDSLPAITMSSSSSSSSSSAAVLALRLTAASHSSTEQDDFHNAFLKPSAAAGTGLQVGLGTPSSTSASVGNSPIHLGWPPSPSHGGKSSSTSSSTSSSPSSASRRLSSIFMSSRSRKSSLGGAGAGGGSGARSPLSPANPDPQNRQIGTADNSPAMATCASSPSPSPSPFVAGFSPNPRRASRMDQGQGGVDDYVMAIGPPSPSPSPSTSSRSRRPKTSPNLMTDAAQTTSTPPPPGSSEKGATRPPAGAAGGMPTSKSAPAGFAIVVPRLSLEMDLGVGLGFDLGGSGQKKLAVSPNQEQADADADVSSRSLGVKKVDSRSTISAPASPSSFTTLAGRTGVLRSRSRRRSEKERLMQKPLPPGPPGAAGSVKSSNILMARRVHSTSSRDSQLTGGTYSQSTLAVSNDSARDHAQLHPSSSSLMTSEDTQSANTFHTSASTASLVRGARREEEEEDERARVGADFSMDRMIDTPVALLSPPLEDPRGEAEGSVGSPGGTVRVRGPANRPQSYLLHRRVQSTDGGGVEDYFGFAASGGGRTEGSIPASSSSSGKTKKKKKKQGEEGGAQSYDVATLRAGSLQRYSIRPQQANESSSGLLQAEGSRAGGLGVWHATNLNDSDDGLRSKGISTTSNSSSHPPSGNSSRQDLPRKDSVSTTASASSASGRMGTLGRRLSAVFDRRSGLTPLSTSTSTGRGSRSHASSAAPSEMGSPSAQFASLHPEGGYAHPPLAPSSVSSSTISSVSSPQTGLLLPPLEPMPGSASGSVSSWSRPSSSIGFFRRFDRRGSAPPRSDGGQSKKSTKTKTKTTETTKVSLKKEAQLVVTLKHKKSTSSSQPPQLKSPSKIPVRTSSPTSQAVLETRSPSGSTKKAHGKTRSASGALAGAAVATSSETGLAAMFGNNSDLSLGRVQGRAVSSQMSSSGSFHSRSPSVDALKSVGRRVDSPPLGAGAVRVQSRSSLALAEIEANIEAAAAKVTTSGGSLEASGWAKEVRALFVIREMIQTERSYAKHLEALIGAVRKTAALSSGGGGVDAGDGAGAAAGGTVSKRKGGSAGSMTYKPVSSGGKAGSNSAGPAPHIVIMKTLLPPMIVLSRSLAARIEQNPTAAGVGAAFTLLQEQIEANFVSWSRAIGTIMDALRASESVVKGKSSKDRIGMIAPCPVVHNSSHHATGPFGSASGRMAPARSSSLDALALTRPSSPVGPQGPSGAEDDSDASSAAFPIWAVNPEAFSVPAKAKGPQRKRSSTISQLSSASSSAAAAAAAMAAVVVKDSQKSSRKRAESFKRSVSALGVHSSSVDVAPTNKAARRLGATNDDLRLLDPSKWEAQTLEAPTKGSSPMTKSKTQTKKGSTSGSGVGVMGGPKMFEPQDLVIMPTQRVVRYILLMKDLLANTPVGGNAYPRVERALEVVTVVAEMCNKVARPMGAGPALGSTTPASGSPIVKSSAALSPGKTSSVTTNGAATPSPAAGGSKSVSSATPKAPSRRGSFVQTVQAMPRNLKKVAR</sequence>
<feature type="compositionally biased region" description="Polar residues" evidence="1">
    <location>
        <begin position="267"/>
        <end position="277"/>
    </location>
</feature>
<feature type="compositionally biased region" description="Basic and acidic residues" evidence="1">
    <location>
        <begin position="663"/>
        <end position="677"/>
    </location>
</feature>
<dbReference type="Pfam" id="PF00621">
    <property type="entry name" value="RhoGEF"/>
    <property type="match status" value="1"/>
</dbReference>
<dbReference type="PROSITE" id="PS50010">
    <property type="entry name" value="DH_2"/>
    <property type="match status" value="1"/>
</dbReference>
<proteinExistence type="predicted"/>
<feature type="compositionally biased region" description="Polar residues" evidence="1">
    <location>
        <begin position="623"/>
        <end position="649"/>
    </location>
</feature>
<reference evidence="3" key="1">
    <citation type="submission" date="2016-04" db="EMBL/GenBank/DDBJ databases">
        <authorList>
            <person name="Nguyen H.D."/>
            <person name="Samba Siva P."/>
            <person name="Cullis J."/>
            <person name="Levesque C.A."/>
            <person name="Hambleton S."/>
        </authorList>
    </citation>
    <scope>NUCLEOTIDE SEQUENCE</scope>
    <source>
        <strain evidence="3">DAOMC 236422</strain>
    </source>
</reference>
<dbReference type="SUPFAM" id="SSF48065">
    <property type="entry name" value="DBL homology domain (DH-domain)"/>
    <property type="match status" value="1"/>
</dbReference>
<feature type="region of interest" description="Disordered" evidence="1">
    <location>
        <begin position="815"/>
        <end position="1019"/>
    </location>
</feature>
<feature type="compositionally biased region" description="Low complexity" evidence="1">
    <location>
        <begin position="1268"/>
        <end position="1278"/>
    </location>
</feature>
<feature type="compositionally biased region" description="Polar residues" evidence="1">
    <location>
        <begin position="527"/>
        <end position="543"/>
    </location>
</feature>
<feature type="compositionally biased region" description="Low complexity" evidence="1">
    <location>
        <begin position="939"/>
        <end position="981"/>
    </location>
</feature>
<feature type="compositionally biased region" description="Gly residues" evidence="1">
    <location>
        <begin position="485"/>
        <end position="495"/>
    </location>
</feature>
<reference evidence="3" key="2">
    <citation type="journal article" date="2019" name="IMA Fungus">
        <title>Genome sequencing and comparison of five Tilletia species to identify candidate genes for the detection of regulated species infecting wheat.</title>
        <authorList>
            <person name="Nguyen H.D.T."/>
            <person name="Sultana T."/>
            <person name="Kesanakurti P."/>
            <person name="Hambleton S."/>
        </authorList>
    </citation>
    <scope>NUCLEOTIDE SEQUENCE</scope>
    <source>
        <strain evidence="3">DAOMC 236422</strain>
    </source>
</reference>
<evidence type="ECO:0000313" key="4">
    <source>
        <dbReference type="Proteomes" id="UP000078113"/>
    </source>
</evidence>
<dbReference type="InterPro" id="IPR035899">
    <property type="entry name" value="DBL_dom_sf"/>
</dbReference>
<name>A0A8X7N6Z2_9BASI</name>
<gene>
    <name evidence="3" type="ORF">A4X09_0g4831</name>
</gene>
<feature type="compositionally biased region" description="Low complexity" evidence="1">
    <location>
        <begin position="73"/>
        <end position="87"/>
    </location>
</feature>
<feature type="compositionally biased region" description="Low complexity" evidence="1">
    <location>
        <begin position="831"/>
        <end position="850"/>
    </location>
</feature>
<feature type="compositionally biased region" description="Low complexity" evidence="1">
    <location>
        <begin position="860"/>
        <end position="870"/>
    </location>
</feature>
<feature type="domain" description="DH" evidence="2">
    <location>
        <begin position="1573"/>
        <end position="1624"/>
    </location>
</feature>
<feature type="compositionally biased region" description="Polar residues" evidence="1">
    <location>
        <begin position="158"/>
        <end position="170"/>
    </location>
</feature>
<feature type="compositionally biased region" description="Low complexity" evidence="1">
    <location>
        <begin position="889"/>
        <end position="913"/>
    </location>
</feature>
<dbReference type="GO" id="GO:0005085">
    <property type="term" value="F:guanyl-nucleotide exchange factor activity"/>
    <property type="evidence" value="ECO:0007669"/>
    <property type="project" value="InterPro"/>
</dbReference>
<feature type="compositionally biased region" description="Low complexity" evidence="1">
    <location>
        <begin position="1544"/>
        <end position="1556"/>
    </location>
</feature>
<feature type="compositionally biased region" description="Low complexity" evidence="1">
    <location>
        <begin position="1037"/>
        <end position="1052"/>
    </location>
</feature>
<feature type="compositionally biased region" description="Polar residues" evidence="1">
    <location>
        <begin position="591"/>
        <end position="614"/>
    </location>
</feature>
<dbReference type="InterPro" id="IPR000219">
    <property type="entry name" value="DH_dom"/>
</dbReference>
<feature type="region of interest" description="Disordered" evidence="1">
    <location>
        <begin position="1031"/>
        <end position="1082"/>
    </location>
</feature>
<feature type="compositionally biased region" description="Gly residues" evidence="1">
    <location>
        <begin position="327"/>
        <end position="336"/>
    </location>
</feature>
<dbReference type="Proteomes" id="UP000078113">
    <property type="component" value="Unassembled WGS sequence"/>
</dbReference>
<feature type="compositionally biased region" description="Low complexity" evidence="1">
    <location>
        <begin position="1402"/>
        <end position="1413"/>
    </location>
</feature>
<feature type="compositionally biased region" description="Low complexity" evidence="1">
    <location>
        <begin position="452"/>
        <end position="461"/>
    </location>
</feature>
<organism evidence="3 4">
    <name type="scientific">Tilletia walkeri</name>
    <dbReference type="NCBI Taxonomy" id="117179"/>
    <lineage>
        <taxon>Eukaryota</taxon>
        <taxon>Fungi</taxon>
        <taxon>Dikarya</taxon>
        <taxon>Basidiomycota</taxon>
        <taxon>Ustilaginomycotina</taxon>
        <taxon>Exobasidiomycetes</taxon>
        <taxon>Tilletiales</taxon>
        <taxon>Tilletiaceae</taxon>
        <taxon>Tilletia</taxon>
    </lineage>
</organism>
<accession>A0A8X7N6Z2</accession>
<feature type="region of interest" description="Disordered" evidence="1">
    <location>
        <begin position="262"/>
        <end position="466"/>
    </location>
</feature>
<feature type="region of interest" description="Disordered" evidence="1">
    <location>
        <begin position="1628"/>
        <end position="1708"/>
    </location>
</feature>
<feature type="compositionally biased region" description="Low complexity" evidence="1">
    <location>
        <begin position="216"/>
        <end position="225"/>
    </location>
</feature>
<feature type="compositionally biased region" description="Low complexity" evidence="1">
    <location>
        <begin position="16"/>
        <end position="29"/>
    </location>
</feature>
<feature type="region of interest" description="Disordered" evidence="1">
    <location>
        <begin position="485"/>
        <end position="779"/>
    </location>
</feature>
<feature type="compositionally biased region" description="Low complexity" evidence="1">
    <location>
        <begin position="289"/>
        <end position="319"/>
    </location>
</feature>
<feature type="compositionally biased region" description="Polar residues" evidence="1">
    <location>
        <begin position="96"/>
        <end position="109"/>
    </location>
</feature>
<keyword evidence="4" id="KW-1185">Reference proteome</keyword>
<protein>
    <recommendedName>
        <fullName evidence="2">DH domain-containing protein</fullName>
    </recommendedName>
</protein>
<feature type="region of interest" description="Disordered" evidence="1">
    <location>
        <begin position="1241"/>
        <end position="1278"/>
    </location>
</feature>
<feature type="region of interest" description="Disordered" evidence="1">
    <location>
        <begin position="12"/>
        <end position="227"/>
    </location>
</feature>
<feature type="region of interest" description="Disordered" evidence="1">
    <location>
        <begin position="1370"/>
        <end position="1420"/>
    </location>
</feature>
<feature type="compositionally biased region" description="Low complexity" evidence="1">
    <location>
        <begin position="118"/>
        <end position="146"/>
    </location>
</feature>
<dbReference type="EMBL" id="LWDG02000221">
    <property type="protein sequence ID" value="KAE8267518.1"/>
    <property type="molecule type" value="Genomic_DNA"/>
</dbReference>
<evidence type="ECO:0000259" key="2">
    <source>
        <dbReference type="PROSITE" id="PS50010"/>
    </source>
</evidence>
<feature type="compositionally biased region" description="Polar residues" evidence="1">
    <location>
        <begin position="1054"/>
        <end position="1073"/>
    </location>
</feature>
<evidence type="ECO:0000256" key="1">
    <source>
        <dbReference type="SAM" id="MobiDB-lite"/>
    </source>
</evidence>
<dbReference type="Gene3D" id="1.20.900.10">
    <property type="entry name" value="Dbl homology (DH) domain"/>
    <property type="match status" value="1"/>
</dbReference>
<feature type="compositionally biased region" description="Low complexity" evidence="1">
    <location>
        <begin position="1661"/>
        <end position="1675"/>
    </location>
</feature>
<comment type="caution">
    <text evidence="3">The sequence shown here is derived from an EMBL/GenBank/DDBJ whole genome shotgun (WGS) entry which is preliminary data.</text>
</comment>